<dbReference type="EC" id="3.6.4.13" evidence="1"/>
<organism evidence="13 14">
    <name type="scientific">Cryoendolithus antarcticus</name>
    <dbReference type="NCBI Taxonomy" id="1507870"/>
    <lineage>
        <taxon>Eukaryota</taxon>
        <taxon>Fungi</taxon>
        <taxon>Dikarya</taxon>
        <taxon>Ascomycota</taxon>
        <taxon>Pezizomycotina</taxon>
        <taxon>Dothideomycetes</taxon>
        <taxon>Dothideomycetidae</taxon>
        <taxon>Cladosporiales</taxon>
        <taxon>Cladosporiaceae</taxon>
        <taxon>Cryoendolithus</taxon>
    </lineage>
</organism>
<feature type="short sequence motif" description="Q motif" evidence="7">
    <location>
        <begin position="146"/>
        <end position="175"/>
    </location>
</feature>
<evidence type="ECO:0000256" key="7">
    <source>
        <dbReference type="PROSITE-ProRule" id="PRU00552"/>
    </source>
</evidence>
<dbReference type="OrthoDB" id="196131at2759"/>
<evidence type="ECO:0000256" key="2">
    <source>
        <dbReference type="ARBA" id="ARBA00022741"/>
    </source>
</evidence>
<feature type="region of interest" description="Disordered" evidence="9">
    <location>
        <begin position="1"/>
        <end position="51"/>
    </location>
</feature>
<dbReference type="InterPro" id="IPR001650">
    <property type="entry name" value="Helicase_C-like"/>
</dbReference>
<dbReference type="GO" id="GO:0003676">
    <property type="term" value="F:nucleic acid binding"/>
    <property type="evidence" value="ECO:0007669"/>
    <property type="project" value="InterPro"/>
</dbReference>
<reference evidence="14" key="1">
    <citation type="submission" date="2017-03" db="EMBL/GenBank/DDBJ databases">
        <title>Genomes of endolithic fungi from Antarctica.</title>
        <authorList>
            <person name="Coleine C."/>
            <person name="Masonjones S."/>
            <person name="Stajich J.E."/>
        </authorList>
    </citation>
    <scope>NUCLEOTIDE SEQUENCE [LARGE SCALE GENOMIC DNA]</scope>
    <source>
        <strain evidence="14">CCFEE 5527</strain>
    </source>
</reference>
<feature type="region of interest" description="Disordered" evidence="9">
    <location>
        <begin position="558"/>
        <end position="590"/>
    </location>
</feature>
<dbReference type="PANTHER" id="PTHR47958">
    <property type="entry name" value="ATP-DEPENDENT RNA HELICASE DBP3"/>
    <property type="match status" value="1"/>
</dbReference>
<dbReference type="SMART" id="SM00487">
    <property type="entry name" value="DEXDc"/>
    <property type="match status" value="1"/>
</dbReference>
<dbReference type="GO" id="GO:0005524">
    <property type="term" value="F:ATP binding"/>
    <property type="evidence" value="ECO:0007669"/>
    <property type="project" value="UniProtKB-KW"/>
</dbReference>
<dbReference type="InterPro" id="IPR000629">
    <property type="entry name" value="RNA-helicase_DEAD-box_CS"/>
</dbReference>
<name>A0A1V8SC62_9PEZI</name>
<evidence type="ECO:0000256" key="9">
    <source>
        <dbReference type="SAM" id="MobiDB-lite"/>
    </source>
</evidence>
<evidence type="ECO:0000256" key="1">
    <source>
        <dbReference type="ARBA" id="ARBA00012552"/>
    </source>
</evidence>
<proteinExistence type="inferred from homology"/>
<dbReference type="GO" id="GO:0016787">
    <property type="term" value="F:hydrolase activity"/>
    <property type="evidence" value="ECO:0007669"/>
    <property type="project" value="UniProtKB-KW"/>
</dbReference>
<feature type="compositionally biased region" description="Basic and acidic residues" evidence="9">
    <location>
        <begin position="24"/>
        <end position="33"/>
    </location>
</feature>
<evidence type="ECO:0000313" key="14">
    <source>
        <dbReference type="Proteomes" id="UP000192596"/>
    </source>
</evidence>
<dbReference type="PROSITE" id="PS51194">
    <property type="entry name" value="HELICASE_CTER"/>
    <property type="match status" value="1"/>
</dbReference>
<comment type="similarity">
    <text evidence="8">Belongs to the DEAD box helicase family.</text>
</comment>
<dbReference type="InterPro" id="IPR011545">
    <property type="entry name" value="DEAD/DEAH_box_helicase_dom"/>
</dbReference>
<evidence type="ECO:0000313" key="13">
    <source>
        <dbReference type="EMBL" id="OQN96617.1"/>
    </source>
</evidence>
<dbReference type="CDD" id="cd18787">
    <property type="entry name" value="SF2_C_DEAD"/>
    <property type="match status" value="1"/>
</dbReference>
<comment type="catalytic activity">
    <reaction evidence="6">
        <text>ATP + H2O = ADP + phosphate + H(+)</text>
        <dbReference type="Rhea" id="RHEA:13065"/>
        <dbReference type="ChEBI" id="CHEBI:15377"/>
        <dbReference type="ChEBI" id="CHEBI:15378"/>
        <dbReference type="ChEBI" id="CHEBI:30616"/>
        <dbReference type="ChEBI" id="CHEBI:43474"/>
        <dbReference type="ChEBI" id="CHEBI:456216"/>
        <dbReference type="EC" id="3.6.4.13"/>
    </reaction>
</comment>
<evidence type="ECO:0000256" key="8">
    <source>
        <dbReference type="RuleBase" id="RU000492"/>
    </source>
</evidence>
<evidence type="ECO:0000256" key="4">
    <source>
        <dbReference type="ARBA" id="ARBA00022806"/>
    </source>
</evidence>
<keyword evidence="2 8" id="KW-0547">Nucleotide-binding</keyword>
<dbReference type="InterPro" id="IPR027417">
    <property type="entry name" value="P-loop_NTPase"/>
</dbReference>
<dbReference type="Gene3D" id="3.40.50.300">
    <property type="entry name" value="P-loop containing nucleotide triphosphate hydrolases"/>
    <property type="match status" value="2"/>
</dbReference>
<dbReference type="InParanoid" id="A0A1V8SC62"/>
<dbReference type="InterPro" id="IPR014014">
    <property type="entry name" value="RNA_helicase_DEAD_Q_motif"/>
</dbReference>
<sequence>MADGWGAPAASAVDEPWGAPTVAESHDDPKPADDSVNDMVSGDVANPPLTGANSEEYRLKAAEAGWGAKMPVDYEIYNQRGGDFADYMGKGAVYEWSDDFGDVAPELPELEQHLFGGDFRIRRGGNYKALEMQVSTEGPKALAPARTFPTAGLHPVMLDNVVNKCQYPEPTPIQQYTIPAVLQGNDVIAVAQTGSGKTAAYLIPVLSRLMGKAKKLCAPKARPQGPGVRAEPLVIIVVPTRELAIQVFDETRRLCYRSMLRPVVAYGGLPLGQCLDELSKGCDILIASPGRLCDLMERPAALTMSRIKYTILDEADEMLHDDWQEELGKIMAGGDANEDADHTYLMFSATFPAPLRKLAREYMADDHYVLRVGRAGSTHKNVQQNVIYVDRDRKRDALFDLLYTSDPARTLIFCNSKAAVDQVDDFLYNRHLPTTSIHSGRSQREREDSIRAFRSGKAPILIATGISSRGWDVANIAHVINYDLPSAMHGGINEYVHRIGRTARMGHKGLATSFYNDRDEELAQALVNVLTESGSDIPEFLAHLQPEEGTAIAFDDDSEDEAEGGAGFGAAEDGDGMDAAAGETGGSGAESAWGVAATVGNDGAFAADADTTAAASAWIAGWDSDGQGLIKHG</sequence>
<evidence type="ECO:0000259" key="12">
    <source>
        <dbReference type="PROSITE" id="PS51195"/>
    </source>
</evidence>
<evidence type="ECO:0000256" key="3">
    <source>
        <dbReference type="ARBA" id="ARBA00022801"/>
    </source>
</evidence>
<evidence type="ECO:0000259" key="11">
    <source>
        <dbReference type="PROSITE" id="PS51194"/>
    </source>
</evidence>
<comment type="caution">
    <text evidence="13">The sequence shown here is derived from an EMBL/GenBank/DDBJ whole genome shotgun (WGS) entry which is preliminary data.</text>
</comment>
<feature type="domain" description="Helicase C-terminal" evidence="11">
    <location>
        <begin position="381"/>
        <end position="545"/>
    </location>
</feature>
<dbReference type="PROSITE" id="PS51192">
    <property type="entry name" value="HELICASE_ATP_BIND_1"/>
    <property type="match status" value="1"/>
</dbReference>
<dbReference type="EMBL" id="NAJO01000064">
    <property type="protein sequence ID" value="OQN96617.1"/>
    <property type="molecule type" value="Genomic_DNA"/>
</dbReference>
<dbReference type="GO" id="GO:0003724">
    <property type="term" value="F:RNA helicase activity"/>
    <property type="evidence" value="ECO:0007669"/>
    <property type="project" value="UniProtKB-EC"/>
</dbReference>
<dbReference type="InterPro" id="IPR014001">
    <property type="entry name" value="Helicase_ATP-bd"/>
</dbReference>
<dbReference type="PROSITE" id="PS51195">
    <property type="entry name" value="Q_MOTIF"/>
    <property type="match status" value="1"/>
</dbReference>
<dbReference type="Proteomes" id="UP000192596">
    <property type="component" value="Unassembled WGS sequence"/>
</dbReference>
<feature type="domain" description="Helicase ATP-binding" evidence="10">
    <location>
        <begin position="178"/>
        <end position="369"/>
    </location>
</feature>
<dbReference type="PROSITE" id="PS00039">
    <property type="entry name" value="DEAD_ATP_HELICASE"/>
    <property type="match status" value="1"/>
</dbReference>
<keyword evidence="4 8" id="KW-0347">Helicase</keyword>
<keyword evidence="3 8" id="KW-0378">Hydrolase</keyword>
<keyword evidence="5 8" id="KW-0067">ATP-binding</keyword>
<protein>
    <recommendedName>
        <fullName evidence="1">RNA helicase</fullName>
        <ecNumber evidence="1">3.6.4.13</ecNumber>
    </recommendedName>
</protein>
<dbReference type="SMART" id="SM00490">
    <property type="entry name" value="HELICc"/>
    <property type="match status" value="1"/>
</dbReference>
<dbReference type="Pfam" id="PF00270">
    <property type="entry name" value="DEAD"/>
    <property type="match status" value="1"/>
</dbReference>
<gene>
    <name evidence="13" type="ORF">B0A48_17047</name>
</gene>
<accession>A0A1V8SC62</accession>
<dbReference type="STRING" id="1507870.A0A1V8SC62"/>
<evidence type="ECO:0000259" key="10">
    <source>
        <dbReference type="PROSITE" id="PS51192"/>
    </source>
</evidence>
<dbReference type="Pfam" id="PF00271">
    <property type="entry name" value="Helicase_C"/>
    <property type="match status" value="1"/>
</dbReference>
<keyword evidence="14" id="KW-1185">Reference proteome</keyword>
<dbReference type="AlphaFoldDB" id="A0A1V8SC62"/>
<evidence type="ECO:0000256" key="6">
    <source>
        <dbReference type="ARBA" id="ARBA00047984"/>
    </source>
</evidence>
<feature type="domain" description="DEAD-box RNA helicase Q" evidence="12">
    <location>
        <begin position="146"/>
        <end position="175"/>
    </location>
</feature>
<dbReference type="SUPFAM" id="SSF52540">
    <property type="entry name" value="P-loop containing nucleoside triphosphate hydrolases"/>
    <property type="match status" value="1"/>
</dbReference>
<evidence type="ECO:0000256" key="5">
    <source>
        <dbReference type="ARBA" id="ARBA00022840"/>
    </source>
</evidence>